<dbReference type="PANTHER" id="PTHR45747:SF4">
    <property type="entry name" value="HISTONE-LYSINE N-METHYLTRANSFERASE E(Z)"/>
    <property type="match status" value="1"/>
</dbReference>
<protein>
    <submittedName>
        <fullName evidence="9">SET-domain-containing protein</fullName>
    </submittedName>
</protein>
<feature type="domain" description="SET" evidence="6">
    <location>
        <begin position="403"/>
        <end position="519"/>
    </location>
</feature>
<evidence type="ECO:0000256" key="5">
    <source>
        <dbReference type="ARBA" id="ARBA00023163"/>
    </source>
</evidence>
<dbReference type="GO" id="GO:0031507">
    <property type="term" value="P:heterochromatin formation"/>
    <property type="evidence" value="ECO:0007669"/>
    <property type="project" value="TreeGrafter"/>
</dbReference>
<dbReference type="GO" id="GO:0046976">
    <property type="term" value="F:histone H3K27 methyltransferase activity"/>
    <property type="evidence" value="ECO:0007669"/>
    <property type="project" value="TreeGrafter"/>
</dbReference>
<evidence type="ECO:0000256" key="1">
    <source>
        <dbReference type="ARBA" id="ARBA00022603"/>
    </source>
</evidence>
<keyword evidence="3" id="KW-0949">S-adenosyl-L-methionine</keyword>
<dbReference type="PROSITE" id="PS50280">
    <property type="entry name" value="SET"/>
    <property type="match status" value="1"/>
</dbReference>
<dbReference type="InterPro" id="IPR046341">
    <property type="entry name" value="SET_dom_sf"/>
</dbReference>
<dbReference type="InterPro" id="IPR026489">
    <property type="entry name" value="CXC_dom"/>
</dbReference>
<keyword evidence="10" id="KW-1185">Reference proteome</keyword>
<evidence type="ECO:0000313" key="8">
    <source>
        <dbReference type="EMBL" id="KAK6987743.1"/>
    </source>
</evidence>
<dbReference type="Proteomes" id="UP001362999">
    <property type="component" value="Unassembled WGS sequence"/>
</dbReference>
<dbReference type="GO" id="GO:0005634">
    <property type="term" value="C:nucleus"/>
    <property type="evidence" value="ECO:0007669"/>
    <property type="project" value="TreeGrafter"/>
</dbReference>
<dbReference type="InterPro" id="IPR045318">
    <property type="entry name" value="EZH1/2-like"/>
</dbReference>
<dbReference type="PANTHER" id="PTHR45747">
    <property type="entry name" value="HISTONE-LYSINE N-METHYLTRANSFERASE E(Z)"/>
    <property type="match status" value="1"/>
</dbReference>
<reference evidence="9 10" key="1">
    <citation type="journal article" date="2024" name="J Genomics">
        <title>Draft genome sequencing and assembly of Favolaschia claudopus CIRM-BRFM 2984 isolated from oak limbs.</title>
        <authorList>
            <person name="Navarro D."/>
            <person name="Drula E."/>
            <person name="Chaduli D."/>
            <person name="Cazenave R."/>
            <person name="Ahrendt S."/>
            <person name="Wang J."/>
            <person name="Lipzen A."/>
            <person name="Daum C."/>
            <person name="Barry K."/>
            <person name="Grigoriev I.V."/>
            <person name="Favel A."/>
            <person name="Rosso M.N."/>
            <person name="Martin F."/>
        </authorList>
    </citation>
    <scope>NUCLEOTIDE SEQUENCE [LARGE SCALE GENOMIC DNA]</scope>
    <source>
        <strain evidence="9 10">CIRM-BRFM 2984</strain>
    </source>
</reference>
<keyword evidence="1" id="KW-0489">Methyltransferase</keyword>
<organism evidence="9 10">
    <name type="scientific">Favolaschia claudopus</name>
    <dbReference type="NCBI Taxonomy" id="2862362"/>
    <lineage>
        <taxon>Eukaryota</taxon>
        <taxon>Fungi</taxon>
        <taxon>Dikarya</taxon>
        <taxon>Basidiomycota</taxon>
        <taxon>Agaricomycotina</taxon>
        <taxon>Agaricomycetes</taxon>
        <taxon>Agaricomycetidae</taxon>
        <taxon>Agaricales</taxon>
        <taxon>Marasmiineae</taxon>
        <taxon>Mycenaceae</taxon>
        <taxon>Favolaschia</taxon>
    </lineage>
</organism>
<evidence type="ECO:0000259" key="6">
    <source>
        <dbReference type="PROSITE" id="PS50280"/>
    </source>
</evidence>
<gene>
    <name evidence="9" type="ORF">R3P38DRAFT_3327054</name>
    <name evidence="8" type="ORF">R3P38DRAFT_3332303</name>
</gene>
<evidence type="ECO:0000259" key="7">
    <source>
        <dbReference type="PROSITE" id="PS51633"/>
    </source>
</evidence>
<sequence length="595" mass="66573">MEVLEYDVNGNIIDSTVNSIQVCDIVKPFEPHPEYQFCSPSSRNINARMLDEKYAAFVPYADDPTFPLDDYLGLFKGTQWKDDSVNPDEEIVQFEVVRRLHIDYGLSPEDIDSAVQLYAQQEDICYLPLRESHESGLLWAVSQRDMPDVIWGDGLPSSSKKQIPPQFVQSFSDPKDDFAIINRAVRKFCPNLNCIQDNCGVHVSHEWQLQTPAFRPKPPLYTSTQLKALVKEPCDNECCSLVSEDAMVRTLKFEPDMLPCDLAVICETTCSNVRLCFVYRLRKQVFNDNVKTLPASFTETTTSFEELGSKERLCAHPGRCSSATNCPCVASGTRCERNCRCDDKCPLRFSGCNSTCGGQDRRCIKSKCRCAKAGRECDPEKCTACNARDHVCKNTSLQRGAFQHIAVRKSQYGLGGFAAQTLKKGTLIGEYVGEIASDSQIEQRQVIQKHAHLNYCFGTNGGETIDAQWVGNPTRFLNDSKPRKPNCSAALILVNGEKRLAITTTENVKKGTELTLSYGQRYWNPNFLLREAIALASNFVVVTVRKKTWNSLIECVDGQDEDIRKAIKAAALAGSGAKRKVRLEKGNSSKRLRAV</sequence>
<dbReference type="AlphaFoldDB" id="A0AAW0A6I6"/>
<dbReference type="EMBL" id="JAWWNJ010000083">
    <property type="protein sequence ID" value="KAK7001266.1"/>
    <property type="molecule type" value="Genomic_DNA"/>
</dbReference>
<feature type="domain" description="CXC" evidence="7">
    <location>
        <begin position="290"/>
        <end position="401"/>
    </location>
</feature>
<keyword evidence="4" id="KW-0805">Transcription regulation</keyword>
<accession>A0AAW0A6I6</accession>
<evidence type="ECO:0000313" key="10">
    <source>
        <dbReference type="Proteomes" id="UP001362999"/>
    </source>
</evidence>
<dbReference type="PROSITE" id="PS51633">
    <property type="entry name" value="CXC"/>
    <property type="match status" value="1"/>
</dbReference>
<dbReference type="SUPFAM" id="SSF82199">
    <property type="entry name" value="SET domain"/>
    <property type="match status" value="1"/>
</dbReference>
<comment type="caution">
    <text evidence="9">The sequence shown here is derived from an EMBL/GenBank/DDBJ whole genome shotgun (WGS) entry which is preliminary data.</text>
</comment>
<name>A0AAW0A6I6_9AGAR</name>
<dbReference type="EMBL" id="JAWWNJ010000129">
    <property type="protein sequence ID" value="KAK6987743.1"/>
    <property type="molecule type" value="Genomic_DNA"/>
</dbReference>
<proteinExistence type="predicted"/>
<keyword evidence="2" id="KW-0808">Transferase</keyword>
<dbReference type="GO" id="GO:0003682">
    <property type="term" value="F:chromatin binding"/>
    <property type="evidence" value="ECO:0007669"/>
    <property type="project" value="TreeGrafter"/>
</dbReference>
<dbReference type="GO" id="GO:0032259">
    <property type="term" value="P:methylation"/>
    <property type="evidence" value="ECO:0007669"/>
    <property type="project" value="UniProtKB-KW"/>
</dbReference>
<dbReference type="Gene3D" id="2.170.270.10">
    <property type="entry name" value="SET domain"/>
    <property type="match status" value="1"/>
</dbReference>
<evidence type="ECO:0000256" key="3">
    <source>
        <dbReference type="ARBA" id="ARBA00022691"/>
    </source>
</evidence>
<evidence type="ECO:0000313" key="9">
    <source>
        <dbReference type="EMBL" id="KAK7001266.1"/>
    </source>
</evidence>
<dbReference type="InterPro" id="IPR001214">
    <property type="entry name" value="SET_dom"/>
</dbReference>
<keyword evidence="5" id="KW-0804">Transcription</keyword>
<dbReference type="SMART" id="SM00317">
    <property type="entry name" value="SET"/>
    <property type="match status" value="1"/>
</dbReference>
<dbReference type="Pfam" id="PF00856">
    <property type="entry name" value="SET"/>
    <property type="match status" value="1"/>
</dbReference>
<evidence type="ECO:0000256" key="4">
    <source>
        <dbReference type="ARBA" id="ARBA00023015"/>
    </source>
</evidence>
<evidence type="ECO:0000256" key="2">
    <source>
        <dbReference type="ARBA" id="ARBA00022679"/>
    </source>
</evidence>